<reference evidence="1" key="1">
    <citation type="journal article" date="2020" name="New Phytol.">
        <title>Comparative genomics reveals dynamic genome evolution in host specialist ectomycorrhizal fungi.</title>
        <authorList>
            <person name="Lofgren L.A."/>
            <person name="Nguyen N.H."/>
            <person name="Vilgalys R."/>
            <person name="Ruytinx J."/>
            <person name="Liao H.L."/>
            <person name="Branco S."/>
            <person name="Kuo A."/>
            <person name="LaButti K."/>
            <person name="Lipzen A."/>
            <person name="Andreopoulos W."/>
            <person name="Pangilinan J."/>
            <person name="Riley R."/>
            <person name="Hundley H."/>
            <person name="Na H."/>
            <person name="Barry K."/>
            <person name="Grigoriev I.V."/>
            <person name="Stajich J.E."/>
            <person name="Kennedy P.G."/>
        </authorList>
    </citation>
    <scope>NUCLEOTIDE SEQUENCE</scope>
    <source>
        <strain evidence="1">MN1</strain>
    </source>
</reference>
<evidence type="ECO:0000313" key="1">
    <source>
        <dbReference type="EMBL" id="KAG1825485.1"/>
    </source>
</evidence>
<proteinExistence type="predicted"/>
<sequence length="65" mass="7697">HPPSIICEKNRSVETICVAPVYGAPHEVPINYAINNILEKWDNIWKEIVVKINDDRRYTQKMYNR</sequence>
<keyword evidence="2" id="KW-1185">Reference proteome</keyword>
<protein>
    <submittedName>
        <fullName evidence="1">Uncharacterized protein</fullName>
    </submittedName>
</protein>
<evidence type="ECO:0000313" key="2">
    <source>
        <dbReference type="Proteomes" id="UP000807769"/>
    </source>
</evidence>
<accession>A0A9P7ELB4</accession>
<dbReference type="AlphaFoldDB" id="A0A9P7ELB4"/>
<dbReference type="GeneID" id="64628134"/>
<gene>
    <name evidence="1" type="ORF">BJ212DRAFT_1314322</name>
</gene>
<dbReference type="Proteomes" id="UP000807769">
    <property type="component" value="Unassembled WGS sequence"/>
</dbReference>
<organism evidence="1 2">
    <name type="scientific">Suillus subaureus</name>
    <dbReference type="NCBI Taxonomy" id="48587"/>
    <lineage>
        <taxon>Eukaryota</taxon>
        <taxon>Fungi</taxon>
        <taxon>Dikarya</taxon>
        <taxon>Basidiomycota</taxon>
        <taxon>Agaricomycotina</taxon>
        <taxon>Agaricomycetes</taxon>
        <taxon>Agaricomycetidae</taxon>
        <taxon>Boletales</taxon>
        <taxon>Suillineae</taxon>
        <taxon>Suillaceae</taxon>
        <taxon>Suillus</taxon>
    </lineage>
</organism>
<dbReference type="RefSeq" id="XP_041198738.1">
    <property type="nucleotide sequence ID" value="XM_041334117.1"/>
</dbReference>
<feature type="non-terminal residue" evidence="1">
    <location>
        <position position="1"/>
    </location>
</feature>
<dbReference type="EMBL" id="JABBWG010000002">
    <property type="protein sequence ID" value="KAG1825485.1"/>
    <property type="molecule type" value="Genomic_DNA"/>
</dbReference>
<name>A0A9P7ELB4_9AGAM</name>
<comment type="caution">
    <text evidence="1">The sequence shown here is derived from an EMBL/GenBank/DDBJ whole genome shotgun (WGS) entry which is preliminary data.</text>
</comment>